<dbReference type="EMBL" id="BPMK01000011">
    <property type="protein sequence ID" value="GIZ52636.1"/>
    <property type="molecule type" value="Genomic_DNA"/>
</dbReference>
<reference evidence="6 7" key="1">
    <citation type="journal article" date="2022" name="Int. J. Syst. Evol. Microbiol.">
        <title>Noviherbaspirillum aridicola sp. nov., isolated from an arid soil in Pakistan.</title>
        <authorList>
            <person name="Khan I.U."/>
            <person name="Saqib M."/>
            <person name="Amin A."/>
            <person name="Hussain F."/>
            <person name="Li L."/>
            <person name="Liu Y.H."/>
            <person name="Fang B.Z."/>
            <person name="Ahmed I."/>
            <person name="Li W.J."/>
        </authorList>
    </citation>
    <scope>NUCLEOTIDE SEQUENCE [LARGE SCALE GENOMIC DNA]</scope>
    <source>
        <strain evidence="6 7">NCCP-691</strain>
    </source>
</reference>
<dbReference type="CDD" id="cd02440">
    <property type="entry name" value="AdoMet_MTases"/>
    <property type="match status" value="1"/>
</dbReference>
<dbReference type="Pfam" id="PF13649">
    <property type="entry name" value="Methyltransf_25"/>
    <property type="match status" value="1"/>
</dbReference>
<name>A0ABQ4Q5Z4_9BURK</name>
<evidence type="ECO:0000259" key="5">
    <source>
        <dbReference type="Pfam" id="PF13649"/>
    </source>
</evidence>
<protein>
    <recommendedName>
        <fullName evidence="5">Methyltransferase domain-containing protein</fullName>
    </recommendedName>
</protein>
<keyword evidence="4" id="KW-0472">Membrane</keyword>
<feature type="transmembrane region" description="Helical" evidence="4">
    <location>
        <begin position="94"/>
        <end position="111"/>
    </location>
</feature>
<accession>A0ABQ4Q5Z4</accession>
<evidence type="ECO:0000256" key="4">
    <source>
        <dbReference type="SAM" id="Phobius"/>
    </source>
</evidence>
<dbReference type="PANTHER" id="PTHR13610">
    <property type="entry name" value="METHYLTRANSFERASE DOMAIN-CONTAINING PROTEIN"/>
    <property type="match status" value="1"/>
</dbReference>
<keyword evidence="4" id="KW-1133">Transmembrane helix</keyword>
<dbReference type="InterPro" id="IPR041698">
    <property type="entry name" value="Methyltransf_25"/>
</dbReference>
<proteinExistence type="predicted"/>
<dbReference type="InterPro" id="IPR026170">
    <property type="entry name" value="FAM173A/B"/>
</dbReference>
<dbReference type="Proteomes" id="UP000887222">
    <property type="component" value="Unassembled WGS sequence"/>
</dbReference>
<feature type="transmembrane region" description="Helical" evidence="4">
    <location>
        <begin position="20"/>
        <end position="39"/>
    </location>
</feature>
<evidence type="ECO:0000256" key="2">
    <source>
        <dbReference type="ARBA" id="ARBA00022679"/>
    </source>
</evidence>
<keyword evidence="2" id="KW-0808">Transferase</keyword>
<dbReference type="PANTHER" id="PTHR13610:SF9">
    <property type="entry name" value="FI06469P"/>
    <property type="match status" value="1"/>
</dbReference>
<keyword evidence="1" id="KW-0489">Methyltransferase</keyword>
<keyword evidence="7" id="KW-1185">Reference proteome</keyword>
<evidence type="ECO:0000256" key="1">
    <source>
        <dbReference type="ARBA" id="ARBA00022603"/>
    </source>
</evidence>
<feature type="transmembrane region" description="Helical" evidence="4">
    <location>
        <begin position="51"/>
        <end position="74"/>
    </location>
</feature>
<dbReference type="Gene3D" id="3.40.50.150">
    <property type="entry name" value="Vaccinia Virus protein VP39"/>
    <property type="match status" value="1"/>
</dbReference>
<organism evidence="6 7">
    <name type="scientific">Noviherbaspirillum aridicola</name>
    <dbReference type="NCBI Taxonomy" id="2849687"/>
    <lineage>
        <taxon>Bacteria</taxon>
        <taxon>Pseudomonadati</taxon>
        <taxon>Pseudomonadota</taxon>
        <taxon>Betaproteobacteria</taxon>
        <taxon>Burkholderiales</taxon>
        <taxon>Oxalobacteraceae</taxon>
        <taxon>Noviherbaspirillum</taxon>
    </lineage>
</organism>
<keyword evidence="3" id="KW-0949">S-adenosyl-L-methionine</keyword>
<evidence type="ECO:0000313" key="7">
    <source>
        <dbReference type="Proteomes" id="UP000887222"/>
    </source>
</evidence>
<keyword evidence="4" id="KW-0812">Transmembrane</keyword>
<feature type="domain" description="Methyltransferase" evidence="5">
    <location>
        <begin position="144"/>
        <end position="231"/>
    </location>
</feature>
<dbReference type="RefSeq" id="WP_220809058.1">
    <property type="nucleotide sequence ID" value="NZ_BPMK01000011.1"/>
</dbReference>
<evidence type="ECO:0000313" key="6">
    <source>
        <dbReference type="EMBL" id="GIZ52636.1"/>
    </source>
</evidence>
<gene>
    <name evidence="6" type="ORF">NCCP691_26500</name>
</gene>
<evidence type="ECO:0000256" key="3">
    <source>
        <dbReference type="ARBA" id="ARBA00022691"/>
    </source>
</evidence>
<comment type="caution">
    <text evidence="6">The sequence shown here is derived from an EMBL/GenBank/DDBJ whole genome shotgun (WGS) entry which is preliminary data.</text>
</comment>
<dbReference type="SUPFAM" id="SSF53335">
    <property type="entry name" value="S-adenosyl-L-methionine-dependent methyltransferases"/>
    <property type="match status" value="1"/>
</dbReference>
<sequence length="264" mass="28819">MNNDRAPARRPPWRIPSVQALAVQLGAFALVLALSFAAARIAGVELSIAHAVLLQAVIAALLSRLAGMASWWTWIHLLFPPAAAAMHALRLPPVLFLSAFAALLALYWSSFRTQVPYYPSRRAAWEAVVGLLPAPRPGEPVSFIDIGSGFGGMAMHVARVRPDAEVEGVELAPLPWLASALRARWLGSRARFSRGDYEALDFGRYDLVFAYLSPAAMPALWAKARREMRPGSLLVSHEFPVPGQQASQVLQTGQGHPPLFAWRM</sequence>
<dbReference type="InterPro" id="IPR029063">
    <property type="entry name" value="SAM-dependent_MTases_sf"/>
</dbReference>